<dbReference type="AlphaFoldDB" id="A0A081C1D8"/>
<dbReference type="HOGENOM" id="CLU_097099_1_1_0"/>
<dbReference type="GO" id="GO:0009882">
    <property type="term" value="F:blue light photoreceptor activity"/>
    <property type="evidence" value="ECO:0007669"/>
    <property type="project" value="InterPro"/>
</dbReference>
<dbReference type="InterPro" id="IPR007024">
    <property type="entry name" value="BLUF_domain"/>
</dbReference>
<name>A0A081C1D8_VECG1</name>
<evidence type="ECO:0000259" key="1">
    <source>
        <dbReference type="PROSITE" id="PS50925"/>
    </source>
</evidence>
<gene>
    <name evidence="2" type="ORF">U27_05367</name>
</gene>
<proteinExistence type="predicted"/>
<accession>A0A081C1D8</accession>
<dbReference type="GO" id="GO:0071949">
    <property type="term" value="F:FAD binding"/>
    <property type="evidence" value="ECO:0007669"/>
    <property type="project" value="InterPro"/>
</dbReference>
<dbReference type="EMBL" id="DF820467">
    <property type="protein sequence ID" value="GAK58393.1"/>
    <property type="molecule type" value="Genomic_DNA"/>
</dbReference>
<reference evidence="2" key="1">
    <citation type="journal article" date="2015" name="PeerJ">
        <title>First genomic representation of candidate bacterial phylum KSB3 points to enhanced environmental sensing as a trigger of wastewater bulking.</title>
        <authorList>
            <person name="Sekiguchi Y."/>
            <person name="Ohashi A."/>
            <person name="Parks D.H."/>
            <person name="Yamauchi T."/>
            <person name="Tyson G.W."/>
            <person name="Hugenholtz P."/>
        </authorList>
    </citation>
    <scope>NUCLEOTIDE SEQUENCE [LARGE SCALE GENOMIC DNA]</scope>
</reference>
<dbReference type="PROSITE" id="PS50925">
    <property type="entry name" value="BLUF"/>
    <property type="match status" value="1"/>
</dbReference>
<feature type="domain" description="BLUF" evidence="1">
    <location>
        <begin position="3"/>
        <end position="94"/>
    </location>
</feature>
<dbReference type="STRING" id="1499967.U27_05367"/>
<evidence type="ECO:0000313" key="3">
    <source>
        <dbReference type="Proteomes" id="UP000030661"/>
    </source>
</evidence>
<evidence type="ECO:0000313" key="2">
    <source>
        <dbReference type="EMBL" id="GAK58393.1"/>
    </source>
</evidence>
<keyword evidence="3" id="KW-1185">Reference proteome</keyword>
<protein>
    <submittedName>
        <fullName evidence="2">Activator of photopigment and puc expression</fullName>
    </submittedName>
</protein>
<dbReference type="SMART" id="SM01034">
    <property type="entry name" value="BLUF"/>
    <property type="match status" value="1"/>
</dbReference>
<dbReference type="Proteomes" id="UP000030661">
    <property type="component" value="Unassembled WGS sequence"/>
</dbReference>
<sequence>MNLYRLIYMSDAADYIDWEDLKDILTKSEKNNAKIDVTGMLVFSDNKFLQVLEGPAKNLSSLYAKISQDARHRNCLLISYTPIHQRVFSAWAMKGVNLAFMKPEMKQFLVKKYGASGTGIALPKDEFLAFSVLYDVYHLNQA</sequence>
<dbReference type="eggNOG" id="COG3804">
    <property type="taxonomic scope" value="Bacteria"/>
</dbReference>
<dbReference type="InterPro" id="IPR036046">
    <property type="entry name" value="Acylphosphatase-like_dom_sf"/>
</dbReference>
<dbReference type="SUPFAM" id="SSF54975">
    <property type="entry name" value="Acylphosphatase/BLUF domain-like"/>
    <property type="match status" value="1"/>
</dbReference>
<dbReference type="Gene3D" id="3.30.70.100">
    <property type="match status" value="1"/>
</dbReference>
<dbReference type="Pfam" id="PF04940">
    <property type="entry name" value="BLUF"/>
    <property type="match status" value="1"/>
</dbReference>
<organism evidence="2">
    <name type="scientific">Vecturithrix granuli</name>
    <dbReference type="NCBI Taxonomy" id="1499967"/>
    <lineage>
        <taxon>Bacteria</taxon>
        <taxon>Candidatus Moduliflexota</taxon>
        <taxon>Candidatus Vecturitrichia</taxon>
        <taxon>Candidatus Vecturitrichales</taxon>
        <taxon>Candidatus Vecturitrichaceae</taxon>
        <taxon>Candidatus Vecturithrix</taxon>
    </lineage>
</organism>